<evidence type="ECO:0000313" key="13">
    <source>
        <dbReference type="Proteomes" id="UP000824106"/>
    </source>
</evidence>
<comment type="subcellular location">
    <subcellularLocation>
        <location evidence="1">Cell membrane</location>
        <topology evidence="1">Multi-pass membrane protein</topology>
    </subcellularLocation>
</comment>
<keyword evidence="5" id="KW-0547">Nucleotide-binding</keyword>
<name>A0A9D2G2H6_9LACT</name>
<dbReference type="InterPro" id="IPR017871">
    <property type="entry name" value="ABC_transporter-like_CS"/>
</dbReference>
<dbReference type="Pfam" id="PF00664">
    <property type="entry name" value="ABC_membrane"/>
    <property type="match status" value="1"/>
</dbReference>
<dbReference type="FunFam" id="1.20.1560.10:FF:000011">
    <property type="entry name" value="Multidrug ABC transporter ATP-binding protein"/>
    <property type="match status" value="1"/>
</dbReference>
<feature type="domain" description="ABC transporter" evidence="10">
    <location>
        <begin position="337"/>
        <end position="571"/>
    </location>
</feature>
<keyword evidence="6 12" id="KW-0067">ATP-binding</keyword>
<evidence type="ECO:0000256" key="5">
    <source>
        <dbReference type="ARBA" id="ARBA00022741"/>
    </source>
</evidence>
<feature type="transmembrane region" description="Helical" evidence="9">
    <location>
        <begin position="247"/>
        <end position="268"/>
    </location>
</feature>
<dbReference type="SUPFAM" id="SSF52540">
    <property type="entry name" value="P-loop containing nucleoside triphosphate hydrolases"/>
    <property type="match status" value="1"/>
</dbReference>
<dbReference type="EMBL" id="DXAZ01000056">
    <property type="protein sequence ID" value="HIZ70930.1"/>
    <property type="molecule type" value="Genomic_DNA"/>
</dbReference>
<evidence type="ECO:0000256" key="1">
    <source>
        <dbReference type="ARBA" id="ARBA00004651"/>
    </source>
</evidence>
<dbReference type="InterPro" id="IPR039421">
    <property type="entry name" value="Type_1_exporter"/>
</dbReference>
<evidence type="ECO:0000313" key="12">
    <source>
        <dbReference type="EMBL" id="HIZ70930.1"/>
    </source>
</evidence>
<dbReference type="Pfam" id="PF00005">
    <property type="entry name" value="ABC_tran"/>
    <property type="match status" value="1"/>
</dbReference>
<dbReference type="GO" id="GO:0016887">
    <property type="term" value="F:ATP hydrolysis activity"/>
    <property type="evidence" value="ECO:0007669"/>
    <property type="project" value="InterPro"/>
</dbReference>
<accession>A0A9D2G2H6</accession>
<proteinExistence type="predicted"/>
<dbReference type="GO" id="GO:0005886">
    <property type="term" value="C:plasma membrane"/>
    <property type="evidence" value="ECO:0007669"/>
    <property type="project" value="UniProtKB-SubCell"/>
</dbReference>
<feature type="transmembrane region" description="Helical" evidence="9">
    <location>
        <begin position="280"/>
        <end position="301"/>
    </location>
</feature>
<keyword evidence="2" id="KW-0813">Transport</keyword>
<evidence type="ECO:0000256" key="7">
    <source>
        <dbReference type="ARBA" id="ARBA00022989"/>
    </source>
</evidence>
<dbReference type="Gene3D" id="1.20.1560.10">
    <property type="entry name" value="ABC transporter type 1, transmembrane domain"/>
    <property type="match status" value="1"/>
</dbReference>
<feature type="transmembrane region" description="Helical" evidence="9">
    <location>
        <begin position="160"/>
        <end position="178"/>
    </location>
</feature>
<dbReference type="GO" id="GO:0015421">
    <property type="term" value="F:ABC-type oligopeptide transporter activity"/>
    <property type="evidence" value="ECO:0007669"/>
    <property type="project" value="TreeGrafter"/>
</dbReference>
<dbReference type="Gene3D" id="3.40.50.300">
    <property type="entry name" value="P-loop containing nucleotide triphosphate hydrolases"/>
    <property type="match status" value="1"/>
</dbReference>
<dbReference type="InterPro" id="IPR011527">
    <property type="entry name" value="ABC1_TM_dom"/>
</dbReference>
<dbReference type="PROSITE" id="PS50929">
    <property type="entry name" value="ABC_TM1F"/>
    <property type="match status" value="1"/>
</dbReference>
<dbReference type="PANTHER" id="PTHR43394:SF1">
    <property type="entry name" value="ATP-BINDING CASSETTE SUB-FAMILY B MEMBER 10, MITOCHONDRIAL"/>
    <property type="match status" value="1"/>
</dbReference>
<dbReference type="CDD" id="cd18541">
    <property type="entry name" value="ABC_6TM_TmrB_like"/>
    <property type="match status" value="1"/>
</dbReference>
<reference evidence="12" key="1">
    <citation type="journal article" date="2021" name="PeerJ">
        <title>Extensive microbial diversity within the chicken gut microbiome revealed by metagenomics and culture.</title>
        <authorList>
            <person name="Gilroy R."/>
            <person name="Ravi A."/>
            <person name="Getino M."/>
            <person name="Pursley I."/>
            <person name="Horton D.L."/>
            <person name="Alikhan N.F."/>
            <person name="Baker D."/>
            <person name="Gharbi K."/>
            <person name="Hall N."/>
            <person name="Watson M."/>
            <person name="Adriaenssens E.M."/>
            <person name="Foster-Nyarko E."/>
            <person name="Jarju S."/>
            <person name="Secka A."/>
            <person name="Antonio M."/>
            <person name="Oren A."/>
            <person name="Chaudhuri R.R."/>
            <person name="La Ragione R."/>
            <person name="Hildebrand F."/>
            <person name="Pallen M.J."/>
        </authorList>
    </citation>
    <scope>NUCLEOTIDE SEQUENCE</scope>
    <source>
        <strain evidence="12">CHK169-4300</strain>
    </source>
</reference>
<dbReference type="InterPro" id="IPR027417">
    <property type="entry name" value="P-loop_NTPase"/>
</dbReference>
<evidence type="ECO:0000256" key="4">
    <source>
        <dbReference type="ARBA" id="ARBA00022692"/>
    </source>
</evidence>
<evidence type="ECO:0000259" key="10">
    <source>
        <dbReference type="PROSITE" id="PS50893"/>
    </source>
</evidence>
<dbReference type="GO" id="GO:0005524">
    <property type="term" value="F:ATP binding"/>
    <property type="evidence" value="ECO:0007669"/>
    <property type="project" value="UniProtKB-KW"/>
</dbReference>
<evidence type="ECO:0000256" key="9">
    <source>
        <dbReference type="SAM" id="Phobius"/>
    </source>
</evidence>
<dbReference type="InterPro" id="IPR003593">
    <property type="entry name" value="AAA+_ATPase"/>
</dbReference>
<comment type="caution">
    <text evidence="12">The sequence shown here is derived from an EMBL/GenBank/DDBJ whole genome shotgun (WGS) entry which is preliminary data.</text>
</comment>
<dbReference type="SUPFAM" id="SSF90123">
    <property type="entry name" value="ABC transporter transmembrane region"/>
    <property type="match status" value="1"/>
</dbReference>
<organism evidence="12 13">
    <name type="scientific">Candidatus Atopostipes pullistercoris</name>
    <dbReference type="NCBI Taxonomy" id="2838467"/>
    <lineage>
        <taxon>Bacteria</taxon>
        <taxon>Bacillati</taxon>
        <taxon>Bacillota</taxon>
        <taxon>Bacilli</taxon>
        <taxon>Lactobacillales</taxon>
        <taxon>Carnobacteriaceae</taxon>
        <taxon>Atopostipes</taxon>
    </lineage>
</organism>
<keyword evidence="8 9" id="KW-0472">Membrane</keyword>
<evidence type="ECO:0000259" key="11">
    <source>
        <dbReference type="PROSITE" id="PS50929"/>
    </source>
</evidence>
<dbReference type="PROSITE" id="PS00211">
    <property type="entry name" value="ABC_TRANSPORTER_1"/>
    <property type="match status" value="1"/>
</dbReference>
<feature type="domain" description="ABC transmembrane type-1" evidence="11">
    <location>
        <begin position="19"/>
        <end position="303"/>
    </location>
</feature>
<sequence>MGIYKKLGWFFKDRWKSYLIAIIALLIVAILQLIPPRIIGVVIDEIAMDVITMDSLIKWLVILFVTAVLQYVLRYIWRVNIWGNAQKLEKIMRNRLYKHFTEMDSEFYQKYRTGDLMAHATNDLRALRMVAGGGIVTMADSLSITIITITAMFIVVDWRLTLLAIIPLPFLAVASRYLGRMLHTRFRGAQDAFSQMNNKVQESLQGIKRIKTFGQEKEDIEEFHEQTDNIVEKNREVYKIDSLFDPVLDLIIGSSYVIAIIVGGNLIIDMEISVGEFVTFISYIGMLVWPMFAIGRLFNIIERGSASYERIELLLSEKSGIIERQGADNKPPKGDIEFKVDLFKYPNSEEVALKDISFHIKKGNTLGIVGKTGAGKTSILKLLLRDYDHYDGEIKFGNKDIRNYTLDSLLQSIGYVPQDTFLFSTSIRDNIRFSNPSLSQEKVEMAAKISDIHQDIIEMPNGYDTQTGERGVSLSGGQKQRVSIARALIKNPEVMILDDSLSAVDAKTEEEILRGLKELREDQTTIIVAHRISSLMHADEIIVLDEGEITERGTHEELIEQDGWYHEMYNKQQLEQKNPEFVEEGE</sequence>
<feature type="transmembrane region" description="Helical" evidence="9">
    <location>
        <begin position="130"/>
        <end position="154"/>
    </location>
</feature>
<keyword evidence="4 9" id="KW-0812">Transmembrane</keyword>
<gene>
    <name evidence="12" type="ORF">H9808_04115</name>
</gene>
<keyword evidence="3" id="KW-1003">Cell membrane</keyword>
<dbReference type="Proteomes" id="UP000824106">
    <property type="component" value="Unassembled WGS sequence"/>
</dbReference>
<evidence type="ECO:0000256" key="6">
    <source>
        <dbReference type="ARBA" id="ARBA00022840"/>
    </source>
</evidence>
<evidence type="ECO:0000256" key="3">
    <source>
        <dbReference type="ARBA" id="ARBA00022475"/>
    </source>
</evidence>
<evidence type="ECO:0000256" key="8">
    <source>
        <dbReference type="ARBA" id="ARBA00023136"/>
    </source>
</evidence>
<dbReference type="AlphaFoldDB" id="A0A9D2G2H6"/>
<dbReference type="FunFam" id="3.40.50.300:FF:000221">
    <property type="entry name" value="Multidrug ABC transporter ATP-binding protein"/>
    <property type="match status" value="1"/>
</dbReference>
<keyword evidence="7 9" id="KW-1133">Transmembrane helix</keyword>
<dbReference type="InterPro" id="IPR036640">
    <property type="entry name" value="ABC1_TM_sf"/>
</dbReference>
<dbReference type="PROSITE" id="PS50893">
    <property type="entry name" value="ABC_TRANSPORTER_2"/>
    <property type="match status" value="1"/>
</dbReference>
<dbReference type="PANTHER" id="PTHR43394">
    <property type="entry name" value="ATP-DEPENDENT PERMEASE MDL1, MITOCHONDRIAL"/>
    <property type="match status" value="1"/>
</dbReference>
<feature type="transmembrane region" description="Helical" evidence="9">
    <location>
        <begin position="56"/>
        <end position="77"/>
    </location>
</feature>
<dbReference type="SMART" id="SM00382">
    <property type="entry name" value="AAA"/>
    <property type="match status" value="1"/>
</dbReference>
<reference evidence="12" key="2">
    <citation type="submission" date="2021-04" db="EMBL/GenBank/DDBJ databases">
        <authorList>
            <person name="Gilroy R."/>
        </authorList>
    </citation>
    <scope>NUCLEOTIDE SEQUENCE</scope>
    <source>
        <strain evidence="12">CHK169-4300</strain>
    </source>
</reference>
<evidence type="ECO:0000256" key="2">
    <source>
        <dbReference type="ARBA" id="ARBA00022448"/>
    </source>
</evidence>
<dbReference type="InterPro" id="IPR003439">
    <property type="entry name" value="ABC_transporter-like_ATP-bd"/>
</dbReference>
<protein>
    <submittedName>
        <fullName evidence="12">ATP-binding cassette domain-containing protein</fullName>
    </submittedName>
</protein>